<dbReference type="EMBL" id="DQFB01000003">
    <property type="protein sequence ID" value="HCQ40250.1"/>
    <property type="molecule type" value="Genomic_DNA"/>
</dbReference>
<protein>
    <submittedName>
        <fullName evidence="2">Class I SAM-dependent methyltransferase</fullName>
    </submittedName>
</protein>
<dbReference type="GO" id="GO:0032259">
    <property type="term" value="P:methylation"/>
    <property type="evidence" value="ECO:0007669"/>
    <property type="project" value="UniProtKB-KW"/>
</dbReference>
<gene>
    <name evidence="2" type="ORF">DIU24_00895</name>
</gene>
<evidence type="ECO:0000313" key="3">
    <source>
        <dbReference type="Proteomes" id="UP000262056"/>
    </source>
</evidence>
<dbReference type="Gene3D" id="3.40.50.150">
    <property type="entry name" value="Vaccinia Virus protein VP39"/>
    <property type="match status" value="1"/>
</dbReference>
<feature type="domain" description="Methyltransferase type 11" evidence="1">
    <location>
        <begin position="41"/>
        <end position="131"/>
    </location>
</feature>
<sequence>MNSHTFSQSKYFDSRWFRDTGLEGTRIRQILSLIGTGSKILDVGSYNGGITRRIKEQGNDVKAADASSAFADLYRELGIPFSQVDLERPLPYGDSEFDVVFAGEVIEHLADTDTFIREIGRVLKLGGRLVLTTPNVASLARRIMLLFGINPFFEASFTFPGAGVAGHLRYFTPSLLKSFLTSCKFRVEFLGTDSITLTPNYGSVFLAKVFPTFGRSIIVVAINEK</sequence>
<reference evidence="2 3" key="1">
    <citation type="journal article" date="2018" name="Nat. Biotechnol.">
        <title>A standardized bacterial taxonomy based on genome phylogeny substantially revises the tree of life.</title>
        <authorList>
            <person name="Parks D.H."/>
            <person name="Chuvochina M."/>
            <person name="Waite D.W."/>
            <person name="Rinke C."/>
            <person name="Skarshewski A."/>
            <person name="Chaumeil P.A."/>
            <person name="Hugenholtz P."/>
        </authorList>
    </citation>
    <scope>NUCLEOTIDE SEQUENCE [LARGE SCALE GENOMIC DNA]</scope>
    <source>
        <strain evidence="2">UBA12021</strain>
    </source>
</reference>
<dbReference type="PANTHER" id="PTHR43861">
    <property type="entry name" value="TRANS-ACONITATE 2-METHYLTRANSFERASE-RELATED"/>
    <property type="match status" value="1"/>
</dbReference>
<keyword evidence="2" id="KW-0489">Methyltransferase</keyword>
<name>A0A656PN50_UNCKA</name>
<dbReference type="Pfam" id="PF08241">
    <property type="entry name" value="Methyltransf_11"/>
    <property type="match status" value="1"/>
</dbReference>
<dbReference type="Proteomes" id="UP000262056">
    <property type="component" value="Unassembled WGS sequence"/>
</dbReference>
<evidence type="ECO:0000259" key="1">
    <source>
        <dbReference type="Pfam" id="PF08241"/>
    </source>
</evidence>
<accession>A0A656PN50</accession>
<keyword evidence="2" id="KW-0808">Transferase</keyword>
<dbReference type="InterPro" id="IPR029063">
    <property type="entry name" value="SAM-dependent_MTases_sf"/>
</dbReference>
<comment type="caution">
    <text evidence="2">The sequence shown here is derived from an EMBL/GenBank/DDBJ whole genome shotgun (WGS) entry which is preliminary data.</text>
</comment>
<dbReference type="SUPFAM" id="SSF53335">
    <property type="entry name" value="S-adenosyl-L-methionine-dependent methyltransferases"/>
    <property type="match status" value="1"/>
</dbReference>
<dbReference type="GO" id="GO:0008757">
    <property type="term" value="F:S-adenosylmethionine-dependent methyltransferase activity"/>
    <property type="evidence" value="ECO:0007669"/>
    <property type="project" value="InterPro"/>
</dbReference>
<organism evidence="2 3">
    <name type="scientific">candidate division WWE3 bacterium</name>
    <dbReference type="NCBI Taxonomy" id="2053526"/>
    <lineage>
        <taxon>Bacteria</taxon>
        <taxon>Katanobacteria</taxon>
    </lineage>
</organism>
<proteinExistence type="predicted"/>
<dbReference type="AlphaFoldDB" id="A0A656PN50"/>
<evidence type="ECO:0000313" key="2">
    <source>
        <dbReference type="EMBL" id="HCQ40250.1"/>
    </source>
</evidence>
<dbReference type="CDD" id="cd02440">
    <property type="entry name" value="AdoMet_MTases"/>
    <property type="match status" value="1"/>
</dbReference>
<dbReference type="InterPro" id="IPR013216">
    <property type="entry name" value="Methyltransf_11"/>
</dbReference>